<dbReference type="SUPFAM" id="SSF52540">
    <property type="entry name" value="P-loop containing nucleoside triphosphate hydrolases"/>
    <property type="match status" value="1"/>
</dbReference>
<reference evidence="3 4" key="1">
    <citation type="submission" date="2017-04" db="EMBL/GenBank/DDBJ databases">
        <title>Draft genome sequence of Tuber borchii Vittad., a whitish edible truffle.</title>
        <authorList>
            <consortium name="DOE Joint Genome Institute"/>
            <person name="Murat C."/>
            <person name="Kuo A."/>
            <person name="Barry K.W."/>
            <person name="Clum A."/>
            <person name="Dockter R.B."/>
            <person name="Fauchery L."/>
            <person name="Iotti M."/>
            <person name="Kohler A."/>
            <person name="Labutti K."/>
            <person name="Lindquist E.A."/>
            <person name="Lipzen A."/>
            <person name="Ohm R.A."/>
            <person name="Wang M."/>
            <person name="Grigoriev I.V."/>
            <person name="Zambonelli A."/>
            <person name="Martin F.M."/>
        </authorList>
    </citation>
    <scope>NUCLEOTIDE SEQUENCE [LARGE SCALE GENOMIC DNA]</scope>
    <source>
        <strain evidence="3 4">Tbo3840</strain>
    </source>
</reference>
<dbReference type="Proteomes" id="UP000244722">
    <property type="component" value="Unassembled WGS sequence"/>
</dbReference>
<sequence>VTGAGKSYFIREVTGNSEVEVSDDLHSCTSKVQPYSFKYEGAKITLVDTPGFNDTNRSDTEVLQEIVDWTSEAYRKDQLLTGIIYLHPITHTRMEGSALKNLRMLQSLCGQEVLGNVFLTTTQWSNVNPAEAELRENRLLNQEFWGGLIEKGATLERFRGTRESGFELINKLMSKTPKPLDIQDQIVRQNMTLPETNAGKCVNEELIAQEKKFKGQLKSLEKQLREAIKAGDGEMNQILVAEQARALEKLENAAAEQKLLQGLHTAKMEEREAEKKERQGDIKKGDRRVIAVAIKDIAFGAHMTSVFTSYKARGRLIFDIHNREEFESDTFEITINHEPNMPPDIRVCADTSKRKETLKGMFDEGIGHINYIILDGVHYWCRHGTPIGVGGQEFLIFSKGQF</sequence>
<keyword evidence="4" id="KW-1185">Reference proteome</keyword>
<proteinExistence type="predicted"/>
<gene>
    <name evidence="3" type="ORF">B9Z19DRAFT_1001542</name>
</gene>
<evidence type="ECO:0000313" key="4">
    <source>
        <dbReference type="Proteomes" id="UP000244722"/>
    </source>
</evidence>
<dbReference type="STRING" id="42251.A0A2T6ZF98"/>
<evidence type="ECO:0000313" key="3">
    <source>
        <dbReference type="EMBL" id="PUU74170.1"/>
    </source>
</evidence>
<dbReference type="Pfam" id="PF01926">
    <property type="entry name" value="MMR_HSR1"/>
    <property type="match status" value="1"/>
</dbReference>
<evidence type="ECO:0000259" key="2">
    <source>
        <dbReference type="Pfam" id="PF01926"/>
    </source>
</evidence>
<accession>A0A2T6ZF98</accession>
<feature type="coiled-coil region" evidence="1">
    <location>
        <begin position="203"/>
        <end position="260"/>
    </location>
</feature>
<name>A0A2T6ZF98_TUBBO</name>
<organism evidence="3 4">
    <name type="scientific">Tuber borchii</name>
    <name type="common">White truffle</name>
    <dbReference type="NCBI Taxonomy" id="42251"/>
    <lineage>
        <taxon>Eukaryota</taxon>
        <taxon>Fungi</taxon>
        <taxon>Dikarya</taxon>
        <taxon>Ascomycota</taxon>
        <taxon>Pezizomycotina</taxon>
        <taxon>Pezizomycetes</taxon>
        <taxon>Pezizales</taxon>
        <taxon>Tuberaceae</taxon>
        <taxon>Tuber</taxon>
    </lineage>
</organism>
<dbReference type="AlphaFoldDB" id="A0A2T6ZF98"/>
<evidence type="ECO:0000256" key="1">
    <source>
        <dbReference type="SAM" id="Coils"/>
    </source>
</evidence>
<dbReference type="OrthoDB" id="8954335at2759"/>
<keyword evidence="1" id="KW-0175">Coiled coil</keyword>
<dbReference type="InterPro" id="IPR006073">
    <property type="entry name" value="GTP-bd"/>
</dbReference>
<feature type="domain" description="G" evidence="2">
    <location>
        <begin position="2"/>
        <end position="58"/>
    </location>
</feature>
<dbReference type="InterPro" id="IPR027417">
    <property type="entry name" value="P-loop_NTPase"/>
</dbReference>
<protein>
    <recommendedName>
        <fullName evidence="2">G domain-containing protein</fullName>
    </recommendedName>
</protein>
<dbReference type="EMBL" id="NESQ01000319">
    <property type="protein sequence ID" value="PUU74170.1"/>
    <property type="molecule type" value="Genomic_DNA"/>
</dbReference>
<dbReference type="Gene3D" id="3.40.50.300">
    <property type="entry name" value="P-loop containing nucleotide triphosphate hydrolases"/>
    <property type="match status" value="1"/>
</dbReference>
<feature type="non-terminal residue" evidence="3">
    <location>
        <position position="1"/>
    </location>
</feature>
<comment type="caution">
    <text evidence="3">The sequence shown here is derived from an EMBL/GenBank/DDBJ whole genome shotgun (WGS) entry which is preliminary data.</text>
</comment>
<dbReference type="GO" id="GO:0005525">
    <property type="term" value="F:GTP binding"/>
    <property type="evidence" value="ECO:0007669"/>
    <property type="project" value="InterPro"/>
</dbReference>